<feature type="region of interest" description="Disordered" evidence="1">
    <location>
        <begin position="286"/>
        <end position="364"/>
    </location>
</feature>
<dbReference type="OrthoDB" id="10555999at2759"/>
<accession>A0A9X0CUL5</accession>
<proteinExistence type="predicted"/>
<gene>
    <name evidence="2" type="ORF">OS493_005153</name>
</gene>
<feature type="region of interest" description="Disordered" evidence="1">
    <location>
        <begin position="241"/>
        <end position="262"/>
    </location>
</feature>
<reference evidence="2" key="1">
    <citation type="submission" date="2023-01" db="EMBL/GenBank/DDBJ databases">
        <title>Genome assembly of the deep-sea coral Lophelia pertusa.</title>
        <authorList>
            <person name="Herrera S."/>
            <person name="Cordes E."/>
        </authorList>
    </citation>
    <scope>NUCLEOTIDE SEQUENCE</scope>
    <source>
        <strain evidence="2">USNM1676648</strain>
        <tissue evidence="2">Polyp</tissue>
    </source>
</reference>
<feature type="compositionally biased region" description="Basic and acidic residues" evidence="1">
    <location>
        <begin position="62"/>
        <end position="75"/>
    </location>
</feature>
<feature type="compositionally biased region" description="Basic residues" evidence="1">
    <location>
        <begin position="290"/>
        <end position="301"/>
    </location>
</feature>
<evidence type="ECO:0000313" key="3">
    <source>
        <dbReference type="Proteomes" id="UP001163046"/>
    </source>
</evidence>
<feature type="region of interest" description="Disordered" evidence="1">
    <location>
        <begin position="62"/>
        <end position="108"/>
    </location>
</feature>
<sequence>MRDRNVLPFLGKKMNKYRKSSLCINILDSIPEDQQEDVTSIVTELNVPSGRGNVYLKEHETDLEESQHDEAKEKGLNNSTTGITLPKLENKSNTGLDRGIRSPKSSSGFLNIANMRLSPRRENMEKPKRENDIKCANYLIYEPTVAEQVTADIDISRYAFRPAMDRRPETNGERLLSAHSKRKSNSAEKVKRDCTMTEKNANKKKQARSLKSLDLFDQQRAQIARKGPPTRVWFSYKEQDNHHETPDSFAKRLHGSAGKTRQQNEDFVFPTIVLYQWEVHHKQPNFIKNSRSRKAQRRLPVLHRIPTAPQEDQPGDKDGYDNGYDEIECNVRRSDSPPSKIPQPPPPTPRCQRCPSSSYGNFPD</sequence>
<comment type="caution">
    <text evidence="2">The sequence shown here is derived from an EMBL/GenBank/DDBJ whole genome shotgun (WGS) entry which is preliminary data.</text>
</comment>
<organism evidence="2 3">
    <name type="scientific">Desmophyllum pertusum</name>
    <dbReference type="NCBI Taxonomy" id="174260"/>
    <lineage>
        <taxon>Eukaryota</taxon>
        <taxon>Metazoa</taxon>
        <taxon>Cnidaria</taxon>
        <taxon>Anthozoa</taxon>
        <taxon>Hexacorallia</taxon>
        <taxon>Scleractinia</taxon>
        <taxon>Caryophylliina</taxon>
        <taxon>Caryophylliidae</taxon>
        <taxon>Desmophyllum</taxon>
    </lineage>
</organism>
<dbReference type="AlphaFoldDB" id="A0A9X0CUL5"/>
<feature type="compositionally biased region" description="Basic and acidic residues" evidence="1">
    <location>
        <begin position="241"/>
        <end position="250"/>
    </location>
</feature>
<protein>
    <submittedName>
        <fullName evidence="2">Uncharacterized protein</fullName>
    </submittedName>
</protein>
<name>A0A9X0CUL5_9CNID</name>
<dbReference type="Proteomes" id="UP001163046">
    <property type="component" value="Unassembled WGS sequence"/>
</dbReference>
<keyword evidence="3" id="KW-1185">Reference proteome</keyword>
<dbReference type="EMBL" id="MU826827">
    <property type="protein sequence ID" value="KAJ7374803.1"/>
    <property type="molecule type" value="Genomic_DNA"/>
</dbReference>
<feature type="region of interest" description="Disordered" evidence="1">
    <location>
        <begin position="169"/>
        <end position="193"/>
    </location>
</feature>
<feature type="compositionally biased region" description="Pro residues" evidence="1">
    <location>
        <begin position="339"/>
        <end position="349"/>
    </location>
</feature>
<evidence type="ECO:0000313" key="2">
    <source>
        <dbReference type="EMBL" id="KAJ7374803.1"/>
    </source>
</evidence>
<evidence type="ECO:0000256" key="1">
    <source>
        <dbReference type="SAM" id="MobiDB-lite"/>
    </source>
</evidence>